<name>A0A5H2V798_TURGL</name>
<keyword evidence="2" id="KW-0496">Mitochondrion</keyword>
<evidence type="ECO:0000313" key="2">
    <source>
        <dbReference type="EMBL" id="BBB05418.1"/>
    </source>
</evidence>
<dbReference type="EMBL" id="LC325489">
    <property type="protein sequence ID" value="BBB05418.1"/>
    <property type="molecule type" value="Genomic_DNA"/>
</dbReference>
<sequence length="202" mass="23222">MELFSPRAAELTNLFESQIRNFYANFQVDEIGGLFMLLTLGFLLILILVFVLWILVRALWHFPLAVIHMMVNSSTLASSSSSSSSSNNKIRDKRKKKEDLIRNLVVEEVDKYLATHRESIIEEFPGAFPLIETTAFLTKVSTDLLRSAGLPDTADPASMEILHKVHRNFVDSFEMVKEEGYRNNILYDSIRCFLKHYRSRSD</sequence>
<protein>
    <submittedName>
        <fullName evidence="2">ORF202 protein</fullName>
    </submittedName>
</protein>
<accession>A0A5H2V798</accession>
<keyword evidence="1" id="KW-0812">Transmembrane</keyword>
<keyword evidence="1" id="KW-1133">Transmembrane helix</keyword>
<evidence type="ECO:0000256" key="1">
    <source>
        <dbReference type="SAM" id="Phobius"/>
    </source>
</evidence>
<reference evidence="2" key="1">
    <citation type="submission" date="2024-06" db="EMBL/GenBank/DDBJ databases">
        <title>Organellar genome sequences of Turritis glabra.</title>
        <authorList>
            <person name="Kawabe A."/>
        </authorList>
    </citation>
    <scope>NUCLEOTIDE SEQUENCE</scope>
    <source>
        <strain evidence="2">OhmiShirahama</strain>
    </source>
</reference>
<geneLocation type="mitochondrion" evidence="2"/>
<proteinExistence type="predicted"/>
<feature type="transmembrane region" description="Helical" evidence="1">
    <location>
        <begin position="34"/>
        <end position="60"/>
    </location>
</feature>
<dbReference type="AlphaFoldDB" id="A0A5H2V798"/>
<organism evidence="2">
    <name type="scientific">Turritis glabra</name>
    <name type="common">Tower mustard</name>
    <name type="synonym">Arabis glabra</name>
    <dbReference type="NCBI Taxonomy" id="63678"/>
    <lineage>
        <taxon>Eukaryota</taxon>
        <taxon>Viridiplantae</taxon>
        <taxon>Streptophyta</taxon>
        <taxon>Embryophyta</taxon>
        <taxon>Tracheophyta</taxon>
        <taxon>Spermatophyta</taxon>
        <taxon>Magnoliopsida</taxon>
        <taxon>eudicotyledons</taxon>
        <taxon>Gunneridae</taxon>
        <taxon>Pentapetalae</taxon>
        <taxon>rosids</taxon>
        <taxon>malvids</taxon>
        <taxon>Brassicales</taxon>
        <taxon>Brassicaceae</taxon>
        <taxon>Turritideae</taxon>
        <taxon>Turritis</taxon>
    </lineage>
</organism>
<keyword evidence="1" id="KW-0472">Membrane</keyword>